<dbReference type="PANTHER" id="PTHR42960">
    <property type="entry name" value="YCF46 PROTEIN"/>
    <property type="match status" value="1"/>
</dbReference>
<sequence>MNDALEHLAGLGALKTWLAAHLPLLREGGTLTPRAIVLAGLPGTGKHSVSRGIASAIGRPLTTFTSVAAIDPTSIVLVEDLGREHLPLIRRLATPEETPPFVIAQTERPWELPAGLLRADAIETVWHLDLPDVKERAEIWDIAAKRLGHRNPGFDNVILARASHELTPAEIHAAYARAARSRPQAPTERHLFEAMVGLQPLIAARKEDLLRLTYWTRRCATPARGA</sequence>
<comment type="caution">
    <text evidence="3">The sequence shown here is derived from an EMBL/GenBank/DDBJ whole genome shotgun (WGS) entry which is preliminary data.</text>
</comment>
<reference evidence="3 4" key="1">
    <citation type="submission" date="2022-10" db="EMBL/GenBank/DDBJ databases">
        <title>Luteolibacter arcticus strain CCTCC AB 2014275, whole genome shotgun sequencing project.</title>
        <authorList>
            <person name="Zhao G."/>
            <person name="Shen L."/>
        </authorList>
    </citation>
    <scope>NUCLEOTIDE SEQUENCE [LARGE SCALE GENOMIC DNA]</scope>
    <source>
        <strain evidence="3 4">CCTCC AB 2014275</strain>
    </source>
</reference>
<keyword evidence="2" id="KW-0067">ATP-binding</keyword>
<gene>
    <name evidence="3" type="ORF">OKA05_08870</name>
</gene>
<dbReference type="InterPro" id="IPR052381">
    <property type="entry name" value="AAA_domain_protein"/>
</dbReference>
<evidence type="ECO:0000256" key="1">
    <source>
        <dbReference type="ARBA" id="ARBA00022741"/>
    </source>
</evidence>
<keyword evidence="4" id="KW-1185">Reference proteome</keyword>
<dbReference type="Gene3D" id="1.10.8.60">
    <property type="match status" value="1"/>
</dbReference>
<dbReference type="InterPro" id="IPR027417">
    <property type="entry name" value="P-loop_NTPase"/>
</dbReference>
<keyword evidence="1" id="KW-0547">Nucleotide-binding</keyword>
<evidence type="ECO:0000256" key="2">
    <source>
        <dbReference type="ARBA" id="ARBA00022840"/>
    </source>
</evidence>
<evidence type="ECO:0000313" key="4">
    <source>
        <dbReference type="Proteomes" id="UP001320876"/>
    </source>
</evidence>
<accession>A0ABT3GGD1</accession>
<dbReference type="RefSeq" id="WP_264486773.1">
    <property type="nucleotide sequence ID" value="NZ_JAPDDT010000003.1"/>
</dbReference>
<name>A0ABT3GGD1_9BACT</name>
<evidence type="ECO:0000313" key="3">
    <source>
        <dbReference type="EMBL" id="MCW1922665.1"/>
    </source>
</evidence>
<evidence type="ECO:0008006" key="5">
    <source>
        <dbReference type="Google" id="ProtNLM"/>
    </source>
</evidence>
<protein>
    <recommendedName>
        <fullName evidence="5">AAA+ ATPase domain-containing protein</fullName>
    </recommendedName>
</protein>
<dbReference type="Proteomes" id="UP001320876">
    <property type="component" value="Unassembled WGS sequence"/>
</dbReference>
<organism evidence="3 4">
    <name type="scientific">Luteolibacter arcticus</name>
    <dbReference type="NCBI Taxonomy" id="1581411"/>
    <lineage>
        <taxon>Bacteria</taxon>
        <taxon>Pseudomonadati</taxon>
        <taxon>Verrucomicrobiota</taxon>
        <taxon>Verrucomicrobiia</taxon>
        <taxon>Verrucomicrobiales</taxon>
        <taxon>Verrucomicrobiaceae</taxon>
        <taxon>Luteolibacter</taxon>
    </lineage>
</organism>
<dbReference type="SUPFAM" id="SSF52540">
    <property type="entry name" value="P-loop containing nucleoside triphosphate hydrolases"/>
    <property type="match status" value="1"/>
</dbReference>
<dbReference type="PANTHER" id="PTHR42960:SF1">
    <property type="entry name" value="YCF46 PROTEIN"/>
    <property type="match status" value="1"/>
</dbReference>
<dbReference type="EMBL" id="JAPDDT010000003">
    <property type="protein sequence ID" value="MCW1922665.1"/>
    <property type="molecule type" value="Genomic_DNA"/>
</dbReference>
<dbReference type="Gene3D" id="3.40.50.300">
    <property type="entry name" value="P-loop containing nucleotide triphosphate hydrolases"/>
    <property type="match status" value="2"/>
</dbReference>
<proteinExistence type="predicted"/>